<accession>A0A834WH72</accession>
<dbReference type="AlphaFoldDB" id="A0A834WH72"/>
<evidence type="ECO:0000313" key="3">
    <source>
        <dbReference type="Proteomes" id="UP000634136"/>
    </source>
</evidence>
<feature type="compositionally biased region" description="Gly residues" evidence="1">
    <location>
        <begin position="99"/>
        <end position="108"/>
    </location>
</feature>
<evidence type="ECO:0000256" key="1">
    <source>
        <dbReference type="SAM" id="MobiDB-lite"/>
    </source>
</evidence>
<dbReference type="EMBL" id="JAAIUW010000008">
    <property type="protein sequence ID" value="KAF7820743.1"/>
    <property type="molecule type" value="Genomic_DNA"/>
</dbReference>
<feature type="region of interest" description="Disordered" evidence="1">
    <location>
        <begin position="85"/>
        <end position="108"/>
    </location>
</feature>
<reference evidence="2" key="1">
    <citation type="submission" date="2020-09" db="EMBL/GenBank/DDBJ databases">
        <title>Genome-Enabled Discovery of Anthraquinone Biosynthesis in Senna tora.</title>
        <authorList>
            <person name="Kang S.-H."/>
            <person name="Pandey R.P."/>
            <person name="Lee C.-M."/>
            <person name="Sim J.-S."/>
            <person name="Jeong J.-T."/>
            <person name="Choi B.-S."/>
            <person name="Jung M."/>
            <person name="Ginzburg D."/>
            <person name="Zhao K."/>
            <person name="Won S.Y."/>
            <person name="Oh T.-J."/>
            <person name="Yu Y."/>
            <person name="Kim N.-H."/>
            <person name="Lee O.R."/>
            <person name="Lee T.-H."/>
            <person name="Bashyal P."/>
            <person name="Kim T.-S."/>
            <person name="Lee W.-H."/>
            <person name="Kawkins C."/>
            <person name="Kim C.-K."/>
            <person name="Kim J.S."/>
            <person name="Ahn B.O."/>
            <person name="Rhee S.Y."/>
            <person name="Sohng J.K."/>
        </authorList>
    </citation>
    <scope>NUCLEOTIDE SEQUENCE</scope>
    <source>
        <tissue evidence="2">Leaf</tissue>
    </source>
</reference>
<organism evidence="2 3">
    <name type="scientific">Senna tora</name>
    <dbReference type="NCBI Taxonomy" id="362788"/>
    <lineage>
        <taxon>Eukaryota</taxon>
        <taxon>Viridiplantae</taxon>
        <taxon>Streptophyta</taxon>
        <taxon>Embryophyta</taxon>
        <taxon>Tracheophyta</taxon>
        <taxon>Spermatophyta</taxon>
        <taxon>Magnoliopsida</taxon>
        <taxon>eudicotyledons</taxon>
        <taxon>Gunneridae</taxon>
        <taxon>Pentapetalae</taxon>
        <taxon>rosids</taxon>
        <taxon>fabids</taxon>
        <taxon>Fabales</taxon>
        <taxon>Fabaceae</taxon>
        <taxon>Caesalpinioideae</taxon>
        <taxon>Cassia clade</taxon>
        <taxon>Senna</taxon>
    </lineage>
</organism>
<gene>
    <name evidence="2" type="ORF">G2W53_026198</name>
</gene>
<sequence>MKLLWSPWIYHISARPNVVASHRKYYIPWREGEKKRWVLALEIDQMKLGIESVYHSSKNEENQEGKAVQLFRQFDLCEKDLKPDQHRQFNSGGEELDGGRGGYGSEWW</sequence>
<name>A0A834WH72_9FABA</name>
<dbReference type="Proteomes" id="UP000634136">
    <property type="component" value="Unassembled WGS sequence"/>
</dbReference>
<proteinExistence type="predicted"/>
<evidence type="ECO:0000313" key="2">
    <source>
        <dbReference type="EMBL" id="KAF7820743.1"/>
    </source>
</evidence>
<keyword evidence="3" id="KW-1185">Reference proteome</keyword>
<protein>
    <submittedName>
        <fullName evidence="2">Uncharacterized protein</fullName>
    </submittedName>
</protein>
<comment type="caution">
    <text evidence="2">The sequence shown here is derived from an EMBL/GenBank/DDBJ whole genome shotgun (WGS) entry which is preliminary data.</text>
</comment>